<organism evidence="1">
    <name type="scientific">human gut metagenome</name>
    <dbReference type="NCBI Taxonomy" id="408170"/>
    <lineage>
        <taxon>unclassified sequences</taxon>
        <taxon>metagenomes</taxon>
        <taxon>organismal metagenomes</taxon>
    </lineage>
</organism>
<protein>
    <submittedName>
        <fullName evidence="1">Uncharacterized protein</fullName>
    </submittedName>
</protein>
<accession>W1XZS1</accession>
<reference evidence="1" key="1">
    <citation type="submission" date="2013-12" db="EMBL/GenBank/DDBJ databases">
        <title>A Varibaculum cambriense genome reconstructed from a premature infant gut community with otherwise low bacterial novelty that shifts toward anaerobic metabolism during the third week of life.</title>
        <authorList>
            <person name="Brown C.T."/>
            <person name="Sharon I."/>
            <person name="Thomas B.C."/>
            <person name="Castelle C.J."/>
            <person name="Morowitz M.J."/>
            <person name="Banfield J.F."/>
        </authorList>
    </citation>
    <scope>NUCLEOTIDE SEQUENCE</scope>
</reference>
<sequence>RVNKEIKIVQDLISEMYEKWEELSMEE</sequence>
<feature type="non-terminal residue" evidence="1">
    <location>
        <position position="1"/>
    </location>
</feature>
<gene>
    <name evidence="1" type="ORF">Q604_UNBC10662G0001</name>
</gene>
<evidence type="ECO:0000313" key="1">
    <source>
        <dbReference type="EMBL" id="ETJ34925.1"/>
    </source>
</evidence>
<dbReference type="AlphaFoldDB" id="W1XZS1"/>
<proteinExistence type="predicted"/>
<name>W1XZS1_9ZZZZ</name>
<comment type="caution">
    <text evidence="1">The sequence shown here is derived from an EMBL/GenBank/DDBJ whole genome shotgun (WGS) entry which is preliminary data.</text>
</comment>
<dbReference type="EMBL" id="AZMM01010662">
    <property type="protein sequence ID" value="ETJ34925.1"/>
    <property type="molecule type" value="Genomic_DNA"/>
</dbReference>